<proteinExistence type="inferred from homology"/>
<evidence type="ECO:0000256" key="1">
    <source>
        <dbReference type="ARBA" id="ARBA00004447"/>
    </source>
</evidence>
<gene>
    <name evidence="15" type="primary">FucTC_0</name>
    <name evidence="15" type="ORF">AVEN_76191_1</name>
</gene>
<feature type="domain" description="Fucosyltransferase C-terminal" evidence="13">
    <location>
        <begin position="226"/>
        <end position="397"/>
    </location>
</feature>
<evidence type="ECO:0000256" key="4">
    <source>
        <dbReference type="ARBA" id="ARBA00022676"/>
    </source>
</evidence>
<keyword evidence="16" id="KW-1185">Reference proteome</keyword>
<keyword evidence="4 12" id="KW-0328">Glycosyltransferase</keyword>
<dbReference type="InterPro" id="IPR055270">
    <property type="entry name" value="Glyco_tran_10_C"/>
</dbReference>
<evidence type="ECO:0000256" key="10">
    <source>
        <dbReference type="ARBA" id="ARBA00023136"/>
    </source>
</evidence>
<dbReference type="InterPro" id="IPR001503">
    <property type="entry name" value="Glyco_trans_10"/>
</dbReference>
<sequence>MIITITALYIHFVRQIVPFSLIYSEQNTKSSTEFQIFKENNYKTKENAFPVVREFVLNPSISKFVNENARTVGFQYQSYKNLSSINSSEKIIFLATPYFGEWNPEHFYSLHLGSKTFLRYSCPVYNCHVTKDPSNIHRADALLFHVRDLEVFSIPRRYSLSQVWILYSMEPPWLEVRDMRRFNGIFNWTMSYRRKSDILMQYGFIGKMPRPMVKLSRQKERLISLRTKQNKAVWFVSNCNTDSNREEYVKQLRKIYPVDVFGGCGVEFCRPAETQKCYTRVAMRYKFYIAFENAVCRDYVTEKLFNPLNYDIIPVVLGGADYSAVAPHHSVINAMDFSSPEDLGGYLWKVSKNSALYLSYFWWKNIYKPYLQPWMCDLCVKLHESPVPQIWNDLDQWWNEGYTCSRWSNNSFTLTKDHKFPFYHTKLF</sequence>
<keyword evidence="11" id="KW-0325">Glycoprotein</keyword>
<dbReference type="UniPathway" id="UPA00378"/>
<keyword evidence="5 12" id="KW-0808">Transferase</keyword>
<dbReference type="PANTHER" id="PTHR48438">
    <property type="entry name" value="ALPHA-(1,3)-FUCOSYLTRANSFERASE C-RELATED"/>
    <property type="match status" value="1"/>
</dbReference>
<dbReference type="PANTHER" id="PTHR48438:SF1">
    <property type="entry name" value="ALPHA-(1,3)-FUCOSYLTRANSFERASE C-RELATED"/>
    <property type="match status" value="1"/>
</dbReference>
<dbReference type="Proteomes" id="UP000499080">
    <property type="component" value="Unassembled WGS sequence"/>
</dbReference>
<dbReference type="SUPFAM" id="SSF53756">
    <property type="entry name" value="UDP-Glycosyltransferase/glycogen phosphorylase"/>
    <property type="match status" value="1"/>
</dbReference>
<keyword evidence="7" id="KW-0735">Signal-anchor</keyword>
<dbReference type="InterPro" id="IPR038577">
    <property type="entry name" value="GT10-like_C_sf"/>
</dbReference>
<evidence type="ECO:0000256" key="2">
    <source>
        <dbReference type="ARBA" id="ARBA00004922"/>
    </source>
</evidence>
<comment type="caution">
    <text evidence="15">The sequence shown here is derived from an EMBL/GenBank/DDBJ whole genome shotgun (WGS) entry which is preliminary data.</text>
</comment>
<evidence type="ECO:0000256" key="9">
    <source>
        <dbReference type="ARBA" id="ARBA00023034"/>
    </source>
</evidence>
<evidence type="ECO:0000256" key="5">
    <source>
        <dbReference type="ARBA" id="ARBA00022679"/>
    </source>
</evidence>
<evidence type="ECO:0000256" key="6">
    <source>
        <dbReference type="ARBA" id="ARBA00022692"/>
    </source>
</evidence>
<evidence type="ECO:0000256" key="3">
    <source>
        <dbReference type="ARBA" id="ARBA00008919"/>
    </source>
</evidence>
<evidence type="ECO:0000259" key="13">
    <source>
        <dbReference type="Pfam" id="PF00852"/>
    </source>
</evidence>
<evidence type="ECO:0000256" key="8">
    <source>
        <dbReference type="ARBA" id="ARBA00022989"/>
    </source>
</evidence>
<dbReference type="Pfam" id="PF17039">
    <property type="entry name" value="Glyco_tran_10_N"/>
    <property type="match status" value="1"/>
</dbReference>
<comment type="pathway">
    <text evidence="2">Protein modification; protein glycosylation.</text>
</comment>
<reference evidence="15 16" key="1">
    <citation type="journal article" date="2019" name="Sci. Rep.">
        <title>Orb-weaving spider Araneus ventricosus genome elucidates the spidroin gene catalogue.</title>
        <authorList>
            <person name="Kono N."/>
            <person name="Nakamura H."/>
            <person name="Ohtoshi R."/>
            <person name="Moran D.A.P."/>
            <person name="Shinohara A."/>
            <person name="Yoshida Y."/>
            <person name="Fujiwara M."/>
            <person name="Mori M."/>
            <person name="Tomita M."/>
            <person name="Arakawa K."/>
        </authorList>
    </citation>
    <scope>NUCLEOTIDE SEQUENCE [LARGE SCALE GENOMIC DNA]</scope>
</reference>
<dbReference type="InterPro" id="IPR031481">
    <property type="entry name" value="Glyco_tran_10_N"/>
</dbReference>
<dbReference type="GO" id="GO:0032580">
    <property type="term" value="C:Golgi cisterna membrane"/>
    <property type="evidence" value="ECO:0007669"/>
    <property type="project" value="UniProtKB-SubCell"/>
</dbReference>
<keyword evidence="9 12" id="KW-0333">Golgi apparatus</keyword>
<dbReference type="OrthoDB" id="427096at2759"/>
<name>A0A4Y2EX75_ARAVE</name>
<dbReference type="Gene3D" id="3.40.50.11660">
    <property type="entry name" value="Glycosyl transferase family 10, C-terminal domain"/>
    <property type="match status" value="1"/>
</dbReference>
<protein>
    <recommendedName>
        <fullName evidence="12">Fucosyltransferase</fullName>
        <ecNumber evidence="12">2.4.1.-</ecNumber>
    </recommendedName>
</protein>
<dbReference type="EMBL" id="BGPR01000742">
    <property type="protein sequence ID" value="GBM33823.1"/>
    <property type="molecule type" value="Genomic_DNA"/>
</dbReference>
<evidence type="ECO:0000259" key="14">
    <source>
        <dbReference type="Pfam" id="PF17039"/>
    </source>
</evidence>
<dbReference type="AlphaFoldDB" id="A0A4Y2EX75"/>
<keyword evidence="10" id="KW-0472">Membrane</keyword>
<organism evidence="15 16">
    <name type="scientific">Araneus ventricosus</name>
    <name type="common">Orbweaver spider</name>
    <name type="synonym">Epeira ventricosa</name>
    <dbReference type="NCBI Taxonomy" id="182803"/>
    <lineage>
        <taxon>Eukaryota</taxon>
        <taxon>Metazoa</taxon>
        <taxon>Ecdysozoa</taxon>
        <taxon>Arthropoda</taxon>
        <taxon>Chelicerata</taxon>
        <taxon>Arachnida</taxon>
        <taxon>Araneae</taxon>
        <taxon>Araneomorphae</taxon>
        <taxon>Entelegynae</taxon>
        <taxon>Araneoidea</taxon>
        <taxon>Araneidae</taxon>
        <taxon>Araneus</taxon>
    </lineage>
</organism>
<evidence type="ECO:0000256" key="7">
    <source>
        <dbReference type="ARBA" id="ARBA00022968"/>
    </source>
</evidence>
<dbReference type="FunFam" id="3.40.50.11660:FF:000004">
    <property type="entry name" value="Glycoprotein 3-alpha-L-fucosyltransferase A"/>
    <property type="match status" value="1"/>
</dbReference>
<evidence type="ECO:0000256" key="11">
    <source>
        <dbReference type="ARBA" id="ARBA00023180"/>
    </source>
</evidence>
<dbReference type="GO" id="GO:0008417">
    <property type="term" value="F:fucosyltransferase activity"/>
    <property type="evidence" value="ECO:0007669"/>
    <property type="project" value="InterPro"/>
</dbReference>
<feature type="domain" description="Fucosyltransferase N-terminal" evidence="14">
    <location>
        <begin position="109"/>
        <end position="203"/>
    </location>
</feature>
<evidence type="ECO:0000313" key="15">
    <source>
        <dbReference type="EMBL" id="GBM33823.1"/>
    </source>
</evidence>
<accession>A0A4Y2EX75</accession>
<evidence type="ECO:0000313" key="16">
    <source>
        <dbReference type="Proteomes" id="UP000499080"/>
    </source>
</evidence>
<keyword evidence="6 12" id="KW-0812">Transmembrane</keyword>
<dbReference type="Pfam" id="PF00852">
    <property type="entry name" value="Glyco_transf_10"/>
    <property type="match status" value="1"/>
</dbReference>
<comment type="similarity">
    <text evidence="3 12">Belongs to the glycosyltransferase 10 family.</text>
</comment>
<keyword evidence="8" id="KW-1133">Transmembrane helix</keyword>
<evidence type="ECO:0000256" key="12">
    <source>
        <dbReference type="RuleBase" id="RU003832"/>
    </source>
</evidence>
<dbReference type="EC" id="2.4.1.-" evidence="12"/>
<comment type="subcellular location">
    <subcellularLocation>
        <location evidence="1 12">Golgi apparatus</location>
        <location evidence="1 12">Golgi stack membrane</location>
        <topology evidence="1 12">Single-pass type II membrane protein</topology>
    </subcellularLocation>
</comment>